<keyword evidence="3" id="KW-0378">Hydrolase</keyword>
<name>A0ABU3LUR4_9ACTN</name>
<dbReference type="EMBL" id="JAVTLL010000012">
    <property type="protein sequence ID" value="MDT7842905.1"/>
    <property type="molecule type" value="Genomic_DNA"/>
</dbReference>
<dbReference type="PANTHER" id="PTHR43798:SF33">
    <property type="entry name" value="HYDROLASE, PUTATIVE (AFU_ORTHOLOGUE AFUA_2G14860)-RELATED"/>
    <property type="match status" value="1"/>
</dbReference>
<gene>
    <name evidence="3" type="ORF">RQC66_19465</name>
</gene>
<feature type="domain" description="AB hydrolase-1" evidence="2">
    <location>
        <begin position="30"/>
        <end position="251"/>
    </location>
</feature>
<proteinExistence type="predicted"/>
<comment type="caution">
    <text evidence="3">The sequence shown here is derived from an EMBL/GenBank/DDBJ whole genome shotgun (WGS) entry which is preliminary data.</text>
</comment>
<dbReference type="InterPro" id="IPR050266">
    <property type="entry name" value="AB_hydrolase_sf"/>
</dbReference>
<evidence type="ECO:0000313" key="3">
    <source>
        <dbReference type="EMBL" id="MDT7842905.1"/>
    </source>
</evidence>
<reference evidence="4" key="1">
    <citation type="submission" date="2023-07" db="EMBL/GenBank/DDBJ databases">
        <title>Draft genome sequence of the endophytic actinobacterium Streptomyces justiciae WPN32, a potential antibiotic producer.</title>
        <authorList>
            <person name="Yasawong M."/>
            <person name="Pana W."/>
            <person name="Ganta P."/>
            <person name="Santapan N."/>
            <person name="Songngamsuk T."/>
            <person name="Phatcharaharikarn M."/>
            <person name="Kerdtoob S."/>
            <person name="Nantapong N."/>
        </authorList>
    </citation>
    <scope>NUCLEOTIDE SEQUENCE [LARGE SCALE GENOMIC DNA]</scope>
    <source>
        <strain evidence="4">WPN32</strain>
    </source>
</reference>
<keyword evidence="4" id="KW-1185">Reference proteome</keyword>
<feature type="region of interest" description="Disordered" evidence="1">
    <location>
        <begin position="1"/>
        <end position="27"/>
    </location>
</feature>
<sequence length="268" mass="29121">MSRLRHMTVPDGTSIAYRDQSPPPSDPPRTILLLHGLAGHLGEWDALTPGLLAAGFRVVSYDARGHGASTRRPHTVSRAAHVEDARTLIEELELTRVTVVGQSMGGNTAMLLASAHPELVSSLILLEAGPGGPNPAVPTQIAAWLDSWPTPFRSFGEAESFLGHEAWARGLEQGPDGWCPRFDRNTMVATIAEVAARAYWEEWSRLTCPTLVVRGGKGMLPAGEAEEMLRRRPRGTRLTVIPDAGHDVHLDCPRRLLAAMEEFGLDHA</sequence>
<dbReference type="Gene3D" id="3.40.50.1820">
    <property type="entry name" value="alpha/beta hydrolase"/>
    <property type="match status" value="1"/>
</dbReference>
<accession>A0ABU3LUR4</accession>
<organism evidence="3 4">
    <name type="scientific">Streptomyces justiciae</name>
    <dbReference type="NCBI Taxonomy" id="2780140"/>
    <lineage>
        <taxon>Bacteria</taxon>
        <taxon>Bacillati</taxon>
        <taxon>Actinomycetota</taxon>
        <taxon>Actinomycetes</taxon>
        <taxon>Kitasatosporales</taxon>
        <taxon>Streptomycetaceae</taxon>
        <taxon>Streptomyces</taxon>
    </lineage>
</organism>
<dbReference type="InterPro" id="IPR029058">
    <property type="entry name" value="AB_hydrolase_fold"/>
</dbReference>
<evidence type="ECO:0000313" key="4">
    <source>
        <dbReference type="Proteomes" id="UP001257948"/>
    </source>
</evidence>
<dbReference type="InterPro" id="IPR000073">
    <property type="entry name" value="AB_hydrolase_1"/>
</dbReference>
<dbReference type="Proteomes" id="UP001257948">
    <property type="component" value="Unassembled WGS sequence"/>
</dbReference>
<evidence type="ECO:0000256" key="1">
    <source>
        <dbReference type="SAM" id="MobiDB-lite"/>
    </source>
</evidence>
<dbReference type="PRINTS" id="PR00111">
    <property type="entry name" value="ABHYDROLASE"/>
</dbReference>
<protein>
    <submittedName>
        <fullName evidence="3">Alpha/beta hydrolase</fullName>
    </submittedName>
</protein>
<evidence type="ECO:0000259" key="2">
    <source>
        <dbReference type="Pfam" id="PF00561"/>
    </source>
</evidence>
<dbReference type="PANTHER" id="PTHR43798">
    <property type="entry name" value="MONOACYLGLYCEROL LIPASE"/>
    <property type="match status" value="1"/>
</dbReference>
<dbReference type="SUPFAM" id="SSF53474">
    <property type="entry name" value="alpha/beta-Hydrolases"/>
    <property type="match status" value="1"/>
</dbReference>
<dbReference type="GO" id="GO:0016787">
    <property type="term" value="F:hydrolase activity"/>
    <property type="evidence" value="ECO:0007669"/>
    <property type="project" value="UniProtKB-KW"/>
</dbReference>
<dbReference type="Pfam" id="PF00561">
    <property type="entry name" value="Abhydrolase_1"/>
    <property type="match status" value="1"/>
</dbReference>
<dbReference type="RefSeq" id="WP_314202540.1">
    <property type="nucleotide sequence ID" value="NZ_JAVTLL010000012.1"/>
</dbReference>